<name>D5EKZ9_CORAD</name>
<feature type="domain" description="Cyclic nucleotide-binding" evidence="9">
    <location>
        <begin position="188"/>
        <end position="286"/>
    </location>
</feature>
<dbReference type="PANTHER" id="PTHR45638">
    <property type="entry name" value="CYCLIC NUCLEOTIDE-GATED CATION CHANNEL SUBUNIT A"/>
    <property type="match status" value="1"/>
</dbReference>
<dbReference type="InterPro" id="IPR018488">
    <property type="entry name" value="cNMP-bd_CS"/>
</dbReference>
<dbReference type="STRING" id="583355.Caka_0072"/>
<evidence type="ECO:0000256" key="7">
    <source>
        <dbReference type="ARBA" id="ARBA00023286"/>
    </source>
</evidence>
<protein>
    <submittedName>
        <fullName evidence="10">Putative transcriptional regulator, Crp/Fnr family</fullName>
    </submittedName>
</protein>
<keyword evidence="7" id="KW-1071">Ligand-gated ion channel</keyword>
<evidence type="ECO:0000256" key="2">
    <source>
        <dbReference type="ARBA" id="ARBA00022448"/>
    </source>
</evidence>
<evidence type="ECO:0000259" key="9">
    <source>
        <dbReference type="PROSITE" id="PS50042"/>
    </source>
</evidence>
<dbReference type="PROSITE" id="PS50042">
    <property type="entry name" value="CNMP_BINDING_3"/>
    <property type="match status" value="2"/>
</dbReference>
<gene>
    <name evidence="10" type="ordered locus">Caka_0072</name>
</gene>
<dbReference type="GO" id="GO:0016020">
    <property type="term" value="C:membrane"/>
    <property type="evidence" value="ECO:0007669"/>
    <property type="project" value="UniProtKB-SubCell"/>
</dbReference>
<dbReference type="Proteomes" id="UP000000925">
    <property type="component" value="Chromosome"/>
</dbReference>
<evidence type="ECO:0000313" key="11">
    <source>
        <dbReference type="Proteomes" id="UP000000925"/>
    </source>
</evidence>
<dbReference type="Gene3D" id="2.60.120.10">
    <property type="entry name" value="Jelly Rolls"/>
    <property type="match status" value="2"/>
</dbReference>
<dbReference type="GO" id="GO:0005221">
    <property type="term" value="F:intracellularly cyclic nucleotide-activated monoatomic cation channel activity"/>
    <property type="evidence" value="ECO:0007669"/>
    <property type="project" value="InterPro"/>
</dbReference>
<keyword evidence="3" id="KW-0812">Transmembrane</keyword>
<keyword evidence="2" id="KW-0813">Transport</keyword>
<dbReference type="GO" id="GO:0044877">
    <property type="term" value="F:protein-containing complex binding"/>
    <property type="evidence" value="ECO:0007669"/>
    <property type="project" value="TreeGrafter"/>
</dbReference>
<dbReference type="EMBL" id="CP001998">
    <property type="protein sequence ID" value="ADE53101.1"/>
    <property type="molecule type" value="Genomic_DNA"/>
</dbReference>
<dbReference type="PROSITE" id="PS00888">
    <property type="entry name" value="CNMP_BINDING_1"/>
    <property type="match status" value="1"/>
</dbReference>
<dbReference type="SMART" id="SM00100">
    <property type="entry name" value="cNMP"/>
    <property type="match status" value="2"/>
</dbReference>
<dbReference type="SUPFAM" id="SSF51206">
    <property type="entry name" value="cAMP-binding domain-like"/>
    <property type="match status" value="2"/>
</dbReference>
<dbReference type="PROSITE" id="PS00889">
    <property type="entry name" value="CNMP_BINDING_2"/>
    <property type="match status" value="1"/>
</dbReference>
<keyword evidence="11" id="KW-1185">Reference proteome</keyword>
<dbReference type="InterPro" id="IPR014710">
    <property type="entry name" value="RmlC-like_jellyroll"/>
</dbReference>
<dbReference type="PANTHER" id="PTHR45638:SF11">
    <property type="entry name" value="CYCLIC NUCLEOTIDE-GATED CATION CHANNEL SUBUNIT A"/>
    <property type="match status" value="1"/>
</dbReference>
<reference evidence="10 11" key="1">
    <citation type="journal article" date="2010" name="Stand. Genomic Sci.">
        <title>Complete genome sequence of Coraliomargarita akajimensis type strain (04OKA010-24).</title>
        <authorList>
            <person name="Mavromatis K."/>
            <person name="Abt B."/>
            <person name="Brambilla E."/>
            <person name="Lapidus A."/>
            <person name="Copeland A."/>
            <person name="Deshpande S."/>
            <person name="Nolan M."/>
            <person name="Lucas S."/>
            <person name="Tice H."/>
            <person name="Cheng J.F."/>
            <person name="Han C."/>
            <person name="Detter J.C."/>
            <person name="Woyke T."/>
            <person name="Goodwin L."/>
            <person name="Pitluck S."/>
            <person name="Held B."/>
            <person name="Brettin T."/>
            <person name="Tapia R."/>
            <person name="Ivanova N."/>
            <person name="Mikhailova N."/>
            <person name="Pati A."/>
            <person name="Liolios K."/>
            <person name="Chen A."/>
            <person name="Palaniappan K."/>
            <person name="Land M."/>
            <person name="Hauser L."/>
            <person name="Chang Y.J."/>
            <person name="Jeffries C.D."/>
            <person name="Rohde M."/>
            <person name="Goker M."/>
            <person name="Bristow J."/>
            <person name="Eisen J.A."/>
            <person name="Markowitz V."/>
            <person name="Hugenholtz P."/>
            <person name="Klenk H.P."/>
            <person name="Kyrpides N.C."/>
        </authorList>
    </citation>
    <scope>NUCLEOTIDE SEQUENCE [LARGE SCALE GENOMIC DNA]</scope>
    <source>
        <strain evidence="11">DSM 45221 / IAM 15411 / JCM 23193 / KCTC 12865</strain>
    </source>
</reference>
<evidence type="ECO:0000256" key="6">
    <source>
        <dbReference type="ARBA" id="ARBA00023136"/>
    </source>
</evidence>
<dbReference type="InterPro" id="IPR018490">
    <property type="entry name" value="cNMP-bd_dom_sf"/>
</dbReference>
<keyword evidence="8" id="KW-0407">Ion channel</keyword>
<dbReference type="AlphaFoldDB" id="D5EKZ9"/>
<keyword evidence="4" id="KW-1133">Transmembrane helix</keyword>
<dbReference type="InterPro" id="IPR050866">
    <property type="entry name" value="CNG_cation_channel"/>
</dbReference>
<dbReference type="PRINTS" id="PR00103">
    <property type="entry name" value="CAMPKINASE"/>
</dbReference>
<dbReference type="KEGG" id="caa:Caka_0072"/>
<dbReference type="InterPro" id="IPR000595">
    <property type="entry name" value="cNMP-bd_dom"/>
</dbReference>
<comment type="subcellular location">
    <subcellularLocation>
        <location evidence="1">Membrane</location>
        <topology evidence="1">Multi-pass membrane protein</topology>
    </subcellularLocation>
</comment>
<evidence type="ECO:0000313" key="10">
    <source>
        <dbReference type="EMBL" id="ADE53101.1"/>
    </source>
</evidence>
<keyword evidence="6" id="KW-0472">Membrane</keyword>
<evidence type="ECO:0000256" key="3">
    <source>
        <dbReference type="ARBA" id="ARBA00022692"/>
    </source>
</evidence>
<evidence type="ECO:0000256" key="4">
    <source>
        <dbReference type="ARBA" id="ARBA00022989"/>
    </source>
</evidence>
<evidence type="ECO:0000256" key="8">
    <source>
        <dbReference type="ARBA" id="ARBA00023303"/>
    </source>
</evidence>
<dbReference type="Pfam" id="PF00027">
    <property type="entry name" value="cNMP_binding"/>
    <property type="match status" value="2"/>
</dbReference>
<organism evidence="10 11">
    <name type="scientific">Coraliomargarita akajimensis (strain DSM 45221 / IAM 15411 / JCM 23193 / KCTC 12865 / 04OKA010-24)</name>
    <dbReference type="NCBI Taxonomy" id="583355"/>
    <lineage>
        <taxon>Bacteria</taxon>
        <taxon>Pseudomonadati</taxon>
        <taxon>Verrucomicrobiota</taxon>
        <taxon>Opitutia</taxon>
        <taxon>Puniceicoccales</taxon>
        <taxon>Coraliomargaritaceae</taxon>
        <taxon>Coraliomargarita</taxon>
    </lineage>
</organism>
<evidence type="ECO:0000256" key="1">
    <source>
        <dbReference type="ARBA" id="ARBA00004141"/>
    </source>
</evidence>
<dbReference type="eggNOG" id="COG0664">
    <property type="taxonomic scope" value="Bacteria"/>
</dbReference>
<feature type="domain" description="Cyclic nucleotide-binding" evidence="9">
    <location>
        <begin position="54"/>
        <end position="169"/>
    </location>
</feature>
<proteinExistence type="predicted"/>
<dbReference type="OrthoDB" id="9798104at2"/>
<accession>D5EKZ9</accession>
<evidence type="ECO:0000256" key="5">
    <source>
        <dbReference type="ARBA" id="ARBA00023065"/>
    </source>
</evidence>
<keyword evidence="5" id="KW-0406">Ion transport</keyword>
<dbReference type="CDD" id="cd00038">
    <property type="entry name" value="CAP_ED"/>
    <property type="match status" value="2"/>
</dbReference>
<sequence>MFELSSFLHTTYSTLNRLTKPSMLNKIVSSVFKSKQTKEIKERLETVLVDRVSFLRGADDSLIAELAGVIEPVHFESGATIFNEGEAGDSFYILVEGSVRVSCQGEFIGELGVGGCFGEGVLLNKGVRVATAVAVDAVTLYQIGGDAFVQMTEKYNKVRYRINKLDHERRVAGIKTSIERNLLEYAPFFAGASQDLIQELAEYFERRSFAQGDELVREGEIGESMFFIEEGFVGISKGGGQIAELGAGACFGEGALISPDKRSATAVALTVVSCFELQKSAFNRIVKRYPVWGGRVKAVHAERA</sequence>
<dbReference type="HOGENOM" id="CLU_914354_0_0_0"/>